<organism evidence="1 2">
    <name type="scientific">Comamonas faecalis</name>
    <dbReference type="NCBI Taxonomy" id="1387849"/>
    <lineage>
        <taxon>Bacteria</taxon>
        <taxon>Pseudomonadati</taxon>
        <taxon>Pseudomonadota</taxon>
        <taxon>Betaproteobacteria</taxon>
        <taxon>Burkholderiales</taxon>
        <taxon>Comamonadaceae</taxon>
        <taxon>Comamonas</taxon>
    </lineage>
</organism>
<keyword evidence="2" id="KW-1185">Reference proteome</keyword>
<dbReference type="RefSeq" id="WP_103045482.1">
    <property type="nucleotide sequence ID" value="NZ_BAABBP010000026.1"/>
</dbReference>
<comment type="caution">
    <text evidence="1">The sequence shown here is derived from an EMBL/GenBank/DDBJ whole genome shotgun (WGS) entry which is preliminary data.</text>
</comment>
<dbReference type="EMBL" id="BAABBP010000026">
    <property type="protein sequence ID" value="GAA4000770.1"/>
    <property type="molecule type" value="Genomic_DNA"/>
</dbReference>
<gene>
    <name evidence="1" type="ORF">GCM10022279_25780</name>
</gene>
<sequence length="125" mass="13764">MSPLEVTLQIASGQTIAPEQALAALLARTTDPEATRRRERNAAIRTRDNALREAAQCLAHDAPAIWTLAQRLAQAIARFRACTWPRIKAGLDVALSPAEDALRQAFLTGINIPSTQRHLYELLKL</sequence>
<evidence type="ECO:0000313" key="2">
    <source>
        <dbReference type="Proteomes" id="UP001501627"/>
    </source>
</evidence>
<name>A0ABP7RQ87_9BURK</name>
<accession>A0ABP7RQ87</accession>
<reference evidence="2" key="1">
    <citation type="journal article" date="2019" name="Int. J. Syst. Evol. Microbiol.">
        <title>The Global Catalogue of Microorganisms (GCM) 10K type strain sequencing project: providing services to taxonomists for standard genome sequencing and annotation.</title>
        <authorList>
            <consortium name="The Broad Institute Genomics Platform"/>
            <consortium name="The Broad Institute Genome Sequencing Center for Infectious Disease"/>
            <person name="Wu L."/>
            <person name="Ma J."/>
        </authorList>
    </citation>
    <scope>NUCLEOTIDE SEQUENCE [LARGE SCALE GENOMIC DNA]</scope>
    <source>
        <strain evidence="2">JCM 17561</strain>
    </source>
</reference>
<protein>
    <submittedName>
        <fullName evidence="1">Uncharacterized protein</fullName>
    </submittedName>
</protein>
<evidence type="ECO:0000313" key="1">
    <source>
        <dbReference type="EMBL" id="GAA4000770.1"/>
    </source>
</evidence>
<proteinExistence type="predicted"/>
<dbReference type="Proteomes" id="UP001501627">
    <property type="component" value="Unassembled WGS sequence"/>
</dbReference>